<proteinExistence type="predicted"/>
<accession>A0A4Z2CXI3</accession>
<comment type="caution">
    <text evidence="1">The sequence shown here is derived from an EMBL/GenBank/DDBJ whole genome shotgun (WGS) entry which is preliminary data.</text>
</comment>
<dbReference type="EMBL" id="SKCS01000401">
    <property type="protein sequence ID" value="TNN08947.1"/>
    <property type="molecule type" value="Genomic_DNA"/>
</dbReference>
<evidence type="ECO:0000313" key="1">
    <source>
        <dbReference type="EMBL" id="TNN08947.1"/>
    </source>
</evidence>
<protein>
    <submittedName>
        <fullName evidence="1">Nuclear receptor</fullName>
    </submittedName>
</protein>
<dbReference type="Proteomes" id="UP000311919">
    <property type="component" value="Unassembled WGS sequence"/>
</dbReference>
<dbReference type="OrthoDB" id="10631819at2759"/>
<name>A0A4Z2CXI3_SCHJA</name>
<organism evidence="1 2">
    <name type="scientific">Schistosoma japonicum</name>
    <name type="common">Blood fluke</name>
    <dbReference type="NCBI Taxonomy" id="6182"/>
    <lineage>
        <taxon>Eukaryota</taxon>
        <taxon>Metazoa</taxon>
        <taxon>Spiralia</taxon>
        <taxon>Lophotrochozoa</taxon>
        <taxon>Platyhelminthes</taxon>
        <taxon>Trematoda</taxon>
        <taxon>Digenea</taxon>
        <taxon>Strigeidida</taxon>
        <taxon>Schistosomatoidea</taxon>
        <taxon>Schistosomatidae</taxon>
        <taxon>Schistosoma</taxon>
    </lineage>
</organism>
<sequence>MTTIQFGNRTLPTPDTTQTLLCNELTEQERQLLIMNALPTLAIMHICQSMHNHQDEETIVKEIELLIYSINNHHHHHYNRIMMMNLDPCQTNTGLEQTSTDLNQLWHRNTSKINNINLLLLISSIKRNNFDAFEWACMRCFILLNS</sequence>
<gene>
    <name evidence="1" type="ORF">EWB00_006653</name>
</gene>
<dbReference type="AlphaFoldDB" id="A0A4Z2CXI3"/>
<keyword evidence="1" id="KW-0675">Receptor</keyword>
<reference evidence="1 2" key="1">
    <citation type="submission" date="2019-03" db="EMBL/GenBank/DDBJ databases">
        <title>An improved genome assembly of the fluke Schistosoma japonicum.</title>
        <authorList>
            <person name="Hu W."/>
            <person name="Luo F."/>
            <person name="Yin M."/>
            <person name="Mo X."/>
            <person name="Sun C."/>
            <person name="Wu Q."/>
            <person name="Zhu B."/>
            <person name="Xiang M."/>
            <person name="Wang J."/>
            <person name="Wang Y."/>
            <person name="Zhang T."/>
            <person name="Xu B."/>
            <person name="Zheng H."/>
            <person name="Feng Z."/>
        </authorList>
    </citation>
    <scope>NUCLEOTIDE SEQUENCE [LARGE SCALE GENOMIC DNA]</scope>
    <source>
        <strain evidence="1">HuSjv2</strain>
        <tissue evidence="1">Worms</tissue>
    </source>
</reference>
<feature type="non-terminal residue" evidence="1">
    <location>
        <position position="146"/>
    </location>
</feature>
<evidence type="ECO:0000313" key="2">
    <source>
        <dbReference type="Proteomes" id="UP000311919"/>
    </source>
</evidence>
<keyword evidence="2" id="KW-1185">Reference proteome</keyword>